<proteinExistence type="predicted"/>
<keyword evidence="2" id="KW-1185">Reference proteome</keyword>
<name>A0A1J1I2W4_9DIPT</name>
<accession>A0A1J1I2W4</accession>
<sequence length="62" mass="6956">MSLAIVVINNLILFIDNITIRLVLPSKALTNTINLSIEANTLKTQSILEIKYLEKPNHPENV</sequence>
<gene>
    <name evidence="1" type="ORF">CLUMA_CG007459</name>
</gene>
<protein>
    <submittedName>
        <fullName evidence="1">CLUMA_CG007459, isoform A</fullName>
    </submittedName>
</protein>
<dbReference type="EMBL" id="CVRI01000038">
    <property type="protein sequence ID" value="CRK93932.1"/>
    <property type="molecule type" value="Genomic_DNA"/>
</dbReference>
<dbReference type="AlphaFoldDB" id="A0A1J1I2W4"/>
<organism evidence="1 2">
    <name type="scientific">Clunio marinus</name>
    <dbReference type="NCBI Taxonomy" id="568069"/>
    <lineage>
        <taxon>Eukaryota</taxon>
        <taxon>Metazoa</taxon>
        <taxon>Ecdysozoa</taxon>
        <taxon>Arthropoda</taxon>
        <taxon>Hexapoda</taxon>
        <taxon>Insecta</taxon>
        <taxon>Pterygota</taxon>
        <taxon>Neoptera</taxon>
        <taxon>Endopterygota</taxon>
        <taxon>Diptera</taxon>
        <taxon>Nematocera</taxon>
        <taxon>Chironomoidea</taxon>
        <taxon>Chironomidae</taxon>
        <taxon>Clunio</taxon>
    </lineage>
</organism>
<reference evidence="1 2" key="1">
    <citation type="submission" date="2015-04" db="EMBL/GenBank/DDBJ databases">
        <authorList>
            <person name="Syromyatnikov M.Y."/>
            <person name="Popov V.N."/>
        </authorList>
    </citation>
    <scope>NUCLEOTIDE SEQUENCE [LARGE SCALE GENOMIC DNA]</scope>
</reference>
<evidence type="ECO:0000313" key="1">
    <source>
        <dbReference type="EMBL" id="CRK93932.1"/>
    </source>
</evidence>
<evidence type="ECO:0000313" key="2">
    <source>
        <dbReference type="Proteomes" id="UP000183832"/>
    </source>
</evidence>
<dbReference type="Proteomes" id="UP000183832">
    <property type="component" value="Unassembled WGS sequence"/>
</dbReference>